<dbReference type="EMBL" id="CDSF01000077">
    <property type="protein sequence ID" value="CEO96911.1"/>
    <property type="molecule type" value="Genomic_DNA"/>
</dbReference>
<organism evidence="2 3">
    <name type="scientific">Plasmodiophora brassicae</name>
    <name type="common">Clubroot disease agent</name>
    <dbReference type="NCBI Taxonomy" id="37360"/>
    <lineage>
        <taxon>Eukaryota</taxon>
        <taxon>Sar</taxon>
        <taxon>Rhizaria</taxon>
        <taxon>Endomyxa</taxon>
        <taxon>Phytomyxea</taxon>
        <taxon>Plasmodiophorida</taxon>
        <taxon>Plasmodiophoridae</taxon>
        <taxon>Plasmodiophora</taxon>
    </lineage>
</organism>
<feature type="compositionally biased region" description="Basic and acidic residues" evidence="1">
    <location>
        <begin position="79"/>
        <end position="97"/>
    </location>
</feature>
<evidence type="ECO:0000313" key="2">
    <source>
        <dbReference type="EMBL" id="CEO96911.1"/>
    </source>
</evidence>
<proteinExistence type="predicted"/>
<name>A0A0G4INU4_PLABS</name>
<evidence type="ECO:0000256" key="1">
    <source>
        <dbReference type="SAM" id="MobiDB-lite"/>
    </source>
</evidence>
<dbReference type="Proteomes" id="UP000039324">
    <property type="component" value="Unassembled WGS sequence"/>
</dbReference>
<feature type="region of interest" description="Disordered" evidence="1">
    <location>
        <begin position="74"/>
        <end position="97"/>
    </location>
</feature>
<protein>
    <submittedName>
        <fullName evidence="2">Uncharacterized protein</fullName>
    </submittedName>
</protein>
<reference evidence="2 3" key="1">
    <citation type="submission" date="2015-02" db="EMBL/GenBank/DDBJ databases">
        <authorList>
            <person name="Chooi Y.-H."/>
        </authorList>
    </citation>
    <scope>NUCLEOTIDE SEQUENCE [LARGE SCALE GENOMIC DNA]</scope>
    <source>
        <strain evidence="2">E3</strain>
    </source>
</reference>
<accession>A0A0G4INU4</accession>
<evidence type="ECO:0000313" key="3">
    <source>
        <dbReference type="Proteomes" id="UP000039324"/>
    </source>
</evidence>
<dbReference type="AlphaFoldDB" id="A0A0G4INU4"/>
<sequence>MPESFITRHVILDHCARDQLASVCAATSNASFTGSNGREVNGSVPERFLPAEAQGTECAVGFKQADDVPVASSIGDAAEPERGSHQARCATREHHGDRTRLQALNRQRLGHDGVGHLRRRLHRIPLIDPAGGSAWERVWKPGVTTYMKNWNPVWLYSRASR</sequence>
<keyword evidence="3" id="KW-1185">Reference proteome</keyword>
<gene>
    <name evidence="2" type="ORF">PBRA_005515</name>
</gene>